<sequence>MKAWHLALGLLTGACQPQDTADKRLLQPPNPSPAQSAPALVASLAGEWRVAGVDGRAFDEPAGIALSADAEEIWWTPRCAGMVRTYRIQGNVFSTGPHKGFVPRKPGEPTPPVCAIGLPARFHEVVRAIDAATMIRRTANNGIELSGGGRSLLLFSQ</sequence>
<evidence type="ECO:0008006" key="3">
    <source>
        <dbReference type="Google" id="ProtNLM"/>
    </source>
</evidence>
<evidence type="ECO:0000313" key="1">
    <source>
        <dbReference type="EMBL" id="QNN67689.1"/>
    </source>
</evidence>
<dbReference type="EMBL" id="CP060718">
    <property type="protein sequence ID" value="QNN67689.1"/>
    <property type="molecule type" value="Genomic_DNA"/>
</dbReference>
<dbReference type="RefSeq" id="WP_187538478.1">
    <property type="nucleotide sequence ID" value="NZ_BAABJT010000001.1"/>
</dbReference>
<proteinExistence type="predicted"/>
<protein>
    <recommendedName>
        <fullName evidence="3">META domain-containing protein</fullName>
    </recommendedName>
</protein>
<gene>
    <name evidence="1" type="ORF">H9L13_01715</name>
</gene>
<dbReference type="AlphaFoldDB" id="A0A7G9SIL4"/>
<organism evidence="1 2">
    <name type="scientific">Sphingomonas lutea</name>
    <dbReference type="NCBI Taxonomy" id="1045317"/>
    <lineage>
        <taxon>Bacteria</taxon>
        <taxon>Pseudomonadati</taxon>
        <taxon>Pseudomonadota</taxon>
        <taxon>Alphaproteobacteria</taxon>
        <taxon>Sphingomonadales</taxon>
        <taxon>Sphingomonadaceae</taxon>
        <taxon>Sphingomonas</taxon>
    </lineage>
</organism>
<keyword evidence="2" id="KW-1185">Reference proteome</keyword>
<dbReference type="Proteomes" id="UP000515971">
    <property type="component" value="Chromosome"/>
</dbReference>
<reference evidence="1 2" key="1">
    <citation type="submission" date="2020-08" db="EMBL/GenBank/DDBJ databases">
        <title>Genome sequence of Sphingomonas lutea KCTC 23642T.</title>
        <authorList>
            <person name="Hyun D.-W."/>
            <person name="Bae J.-W."/>
        </authorList>
    </citation>
    <scope>NUCLEOTIDE SEQUENCE [LARGE SCALE GENOMIC DNA]</scope>
    <source>
        <strain evidence="1 2">KCTC 23642</strain>
    </source>
</reference>
<dbReference type="PROSITE" id="PS51257">
    <property type="entry name" value="PROKAR_LIPOPROTEIN"/>
    <property type="match status" value="1"/>
</dbReference>
<evidence type="ECO:0000313" key="2">
    <source>
        <dbReference type="Proteomes" id="UP000515971"/>
    </source>
</evidence>
<name>A0A7G9SIL4_9SPHN</name>
<dbReference type="KEGG" id="slut:H9L13_01715"/>
<accession>A0A7G9SIL4</accession>